<dbReference type="InterPro" id="IPR018011">
    <property type="entry name" value="Carb_sulfotrans_8-10"/>
</dbReference>
<evidence type="ECO:0000256" key="7">
    <source>
        <dbReference type="ARBA" id="ARBA00023136"/>
    </source>
</evidence>
<dbReference type="EMBL" id="JAZDUA010000803">
    <property type="protein sequence ID" value="KAK7789246.1"/>
    <property type="molecule type" value="Genomic_DNA"/>
</dbReference>
<gene>
    <name evidence="10" type="ORF">R5R35_013061</name>
</gene>
<keyword evidence="9" id="KW-0119">Carbohydrate metabolism</keyword>
<evidence type="ECO:0000256" key="9">
    <source>
        <dbReference type="RuleBase" id="RU364020"/>
    </source>
</evidence>
<keyword evidence="3 9" id="KW-0808">Transferase</keyword>
<dbReference type="GO" id="GO:0016051">
    <property type="term" value="P:carbohydrate biosynthetic process"/>
    <property type="evidence" value="ECO:0007669"/>
    <property type="project" value="InterPro"/>
</dbReference>
<accession>A0AAN9YYB2</accession>
<dbReference type="Pfam" id="PF03567">
    <property type="entry name" value="Sulfotransfer_2"/>
    <property type="match status" value="1"/>
</dbReference>
<evidence type="ECO:0000256" key="4">
    <source>
        <dbReference type="ARBA" id="ARBA00022692"/>
    </source>
</evidence>
<dbReference type="Proteomes" id="UP001378592">
    <property type="component" value="Unassembled WGS sequence"/>
</dbReference>
<keyword evidence="5 9" id="KW-1133">Transmembrane helix</keyword>
<dbReference type="EC" id="2.8.2.-" evidence="9"/>
<evidence type="ECO:0000256" key="1">
    <source>
        <dbReference type="ARBA" id="ARBA00004323"/>
    </source>
</evidence>
<evidence type="ECO:0000256" key="5">
    <source>
        <dbReference type="ARBA" id="ARBA00022989"/>
    </source>
</evidence>
<evidence type="ECO:0000256" key="3">
    <source>
        <dbReference type="ARBA" id="ARBA00022679"/>
    </source>
</evidence>
<dbReference type="InterPro" id="IPR005331">
    <property type="entry name" value="Sulfotransferase"/>
</dbReference>
<keyword evidence="7 9" id="KW-0472">Membrane</keyword>
<evidence type="ECO:0000256" key="2">
    <source>
        <dbReference type="ARBA" id="ARBA00006339"/>
    </source>
</evidence>
<keyword evidence="11" id="KW-1185">Reference proteome</keyword>
<reference evidence="10 11" key="1">
    <citation type="submission" date="2024-03" db="EMBL/GenBank/DDBJ databases">
        <title>The genome assembly and annotation of the cricket Gryllus longicercus Weissman &amp; Gray.</title>
        <authorList>
            <person name="Szrajer S."/>
            <person name="Gray D."/>
            <person name="Ylla G."/>
        </authorList>
    </citation>
    <scope>NUCLEOTIDE SEQUENCE [LARGE SCALE GENOMIC DNA]</scope>
    <source>
        <strain evidence="10">DAG 2021-001</strain>
        <tissue evidence="10">Whole body minus gut</tissue>
    </source>
</reference>
<organism evidence="10 11">
    <name type="scientific">Gryllus longicercus</name>
    <dbReference type="NCBI Taxonomy" id="2509291"/>
    <lineage>
        <taxon>Eukaryota</taxon>
        <taxon>Metazoa</taxon>
        <taxon>Ecdysozoa</taxon>
        <taxon>Arthropoda</taxon>
        <taxon>Hexapoda</taxon>
        <taxon>Insecta</taxon>
        <taxon>Pterygota</taxon>
        <taxon>Neoptera</taxon>
        <taxon>Polyneoptera</taxon>
        <taxon>Orthoptera</taxon>
        <taxon>Ensifera</taxon>
        <taxon>Gryllidea</taxon>
        <taxon>Grylloidea</taxon>
        <taxon>Gryllidae</taxon>
        <taxon>Gryllinae</taxon>
        <taxon>Gryllus</taxon>
    </lineage>
</organism>
<comment type="similarity">
    <text evidence="2 9">Belongs to the sulfotransferase 2 family.</text>
</comment>
<dbReference type="PANTHER" id="PTHR12137:SF54">
    <property type="entry name" value="CARBOHYDRATE SULFOTRANSFERASE"/>
    <property type="match status" value="1"/>
</dbReference>
<evidence type="ECO:0000256" key="6">
    <source>
        <dbReference type="ARBA" id="ARBA00023034"/>
    </source>
</evidence>
<evidence type="ECO:0000256" key="8">
    <source>
        <dbReference type="ARBA" id="ARBA00023180"/>
    </source>
</evidence>
<dbReference type="GO" id="GO:0000139">
    <property type="term" value="C:Golgi membrane"/>
    <property type="evidence" value="ECO:0007669"/>
    <property type="project" value="UniProtKB-SubCell"/>
</dbReference>
<sequence>MCCSGEQHSQWRQNILTVGGQRQLRALFCILTLLSTSFIFYLGKVKLEKGADDVPLSFVNLELLKSSSKHRQQNVRSVDTKRKTLLNLMCDLYANKTGHHDTTLPDKAKFDHILVDSRHKLLYCYVPKVACTNWKRMLMILTEQVNTTDALDIPANVAHSQHIFPRLSSYSWKEIQTFLETYTKFFIVRHPFERLLSAYRNKLEQHHLSSKYFQVRFGRHIIRHYRHTPSPEALLQGNDVTFREFITYITNREDVLMNEHWTSVYQLCEPCIIDYDVIGKYETLIDDSQHVLKLVGKPDLIFPRINKTSSTFSKLGKYFSTLPKDLIWKLYDVYLMDFKLFDYEIEHFI</sequence>
<dbReference type="GO" id="GO:0008146">
    <property type="term" value="F:sulfotransferase activity"/>
    <property type="evidence" value="ECO:0007669"/>
    <property type="project" value="InterPro"/>
</dbReference>
<name>A0AAN9YYB2_9ORTH</name>
<proteinExistence type="inferred from homology"/>
<keyword evidence="6 9" id="KW-0333">Golgi apparatus</keyword>
<dbReference type="PANTHER" id="PTHR12137">
    <property type="entry name" value="CARBOHYDRATE SULFOTRANSFERASE"/>
    <property type="match status" value="1"/>
</dbReference>
<comment type="caution">
    <text evidence="10">The sequence shown here is derived from an EMBL/GenBank/DDBJ whole genome shotgun (WGS) entry which is preliminary data.</text>
</comment>
<evidence type="ECO:0000313" key="10">
    <source>
        <dbReference type="EMBL" id="KAK7789246.1"/>
    </source>
</evidence>
<keyword evidence="9" id="KW-0735">Signal-anchor</keyword>
<keyword evidence="4 9" id="KW-0812">Transmembrane</keyword>
<keyword evidence="8 9" id="KW-0325">Glycoprotein</keyword>
<feature type="transmembrane region" description="Helical" evidence="9">
    <location>
        <begin position="24"/>
        <end position="42"/>
    </location>
</feature>
<protein>
    <recommendedName>
        <fullName evidence="9">Carbohydrate sulfotransferase</fullName>
        <ecNumber evidence="9">2.8.2.-</ecNumber>
    </recommendedName>
</protein>
<evidence type="ECO:0000313" key="11">
    <source>
        <dbReference type="Proteomes" id="UP001378592"/>
    </source>
</evidence>
<dbReference type="AlphaFoldDB" id="A0AAN9YYB2"/>
<comment type="subcellular location">
    <subcellularLocation>
        <location evidence="1 9">Golgi apparatus membrane</location>
        <topology evidence="1 9">Single-pass type II membrane protein</topology>
    </subcellularLocation>
</comment>